<protein>
    <recommendedName>
        <fullName evidence="4">ATPase AAA-type core domain-containing protein</fullName>
    </recommendedName>
</protein>
<name>A0A3S5B8G2_9PLAT</name>
<dbReference type="InterPro" id="IPR001270">
    <property type="entry name" value="ClpA/B"/>
</dbReference>
<dbReference type="SUPFAM" id="SSF52540">
    <property type="entry name" value="P-loop containing nucleoside triphosphate hydrolases"/>
    <property type="match status" value="1"/>
</dbReference>
<dbReference type="InterPro" id="IPR027417">
    <property type="entry name" value="P-loop_NTPase"/>
</dbReference>
<comment type="similarity">
    <text evidence="1">Belongs to the ClpA/ClpB family. Torsin subfamily.</text>
</comment>
<reference evidence="2" key="1">
    <citation type="submission" date="2018-11" db="EMBL/GenBank/DDBJ databases">
        <authorList>
            <consortium name="Pathogen Informatics"/>
        </authorList>
    </citation>
    <scope>NUCLEOTIDE SEQUENCE</scope>
</reference>
<dbReference type="EMBL" id="CAAALY010026879">
    <property type="protein sequence ID" value="VEL16034.1"/>
    <property type="molecule type" value="Genomic_DNA"/>
</dbReference>
<organism evidence="2 3">
    <name type="scientific">Protopolystoma xenopodis</name>
    <dbReference type="NCBI Taxonomy" id="117903"/>
    <lineage>
        <taxon>Eukaryota</taxon>
        <taxon>Metazoa</taxon>
        <taxon>Spiralia</taxon>
        <taxon>Lophotrochozoa</taxon>
        <taxon>Platyhelminthes</taxon>
        <taxon>Monogenea</taxon>
        <taxon>Polyopisthocotylea</taxon>
        <taxon>Polystomatidea</taxon>
        <taxon>Polystomatidae</taxon>
        <taxon>Protopolystoma</taxon>
    </lineage>
</organism>
<dbReference type="GO" id="GO:0005524">
    <property type="term" value="F:ATP binding"/>
    <property type="evidence" value="ECO:0007669"/>
    <property type="project" value="InterPro"/>
</dbReference>
<dbReference type="AlphaFoldDB" id="A0A3S5B8G2"/>
<dbReference type="Gene3D" id="3.40.50.300">
    <property type="entry name" value="P-loop containing nucleotide triphosphate hydrolases"/>
    <property type="match status" value="1"/>
</dbReference>
<comment type="caution">
    <text evidence="2">The sequence shown here is derived from an EMBL/GenBank/DDBJ whole genome shotgun (WGS) entry which is preliminary data.</text>
</comment>
<dbReference type="InterPro" id="IPR010448">
    <property type="entry name" value="Torsin"/>
</dbReference>
<dbReference type="GO" id="GO:0012505">
    <property type="term" value="C:endomembrane system"/>
    <property type="evidence" value="ECO:0007669"/>
    <property type="project" value="UniProtKB-ARBA"/>
</dbReference>
<dbReference type="OrthoDB" id="19623at2759"/>
<dbReference type="Pfam" id="PF06309">
    <property type="entry name" value="Torsin"/>
    <property type="match status" value="1"/>
</dbReference>
<evidence type="ECO:0000313" key="2">
    <source>
        <dbReference type="EMBL" id="VEL16034.1"/>
    </source>
</evidence>
<sequence length="112" mass="12827">MALSFHGLTGTGKNYAAELIVHSLLRKGLNSRFYRQFDATVHFKHADKVREYQDQIHRELMAAGSACSKSIFVFDEVDKIPPGVLDVLVPFLEYRESLDGVDFRGFIFIFNR</sequence>
<accession>A0A3S5B8G2</accession>
<evidence type="ECO:0000313" key="3">
    <source>
        <dbReference type="Proteomes" id="UP000784294"/>
    </source>
</evidence>
<dbReference type="GO" id="GO:0016887">
    <property type="term" value="F:ATP hydrolysis activity"/>
    <property type="evidence" value="ECO:0007669"/>
    <property type="project" value="InterPro"/>
</dbReference>
<dbReference type="GO" id="GO:0071218">
    <property type="term" value="P:cellular response to misfolded protein"/>
    <property type="evidence" value="ECO:0007669"/>
    <property type="project" value="TreeGrafter"/>
</dbReference>
<evidence type="ECO:0008006" key="4">
    <source>
        <dbReference type="Google" id="ProtNLM"/>
    </source>
</evidence>
<dbReference type="GO" id="GO:0005737">
    <property type="term" value="C:cytoplasm"/>
    <property type="evidence" value="ECO:0007669"/>
    <property type="project" value="UniProtKB-ARBA"/>
</dbReference>
<dbReference type="Proteomes" id="UP000784294">
    <property type="component" value="Unassembled WGS sequence"/>
</dbReference>
<keyword evidence="3" id="KW-1185">Reference proteome</keyword>
<evidence type="ECO:0000256" key="1">
    <source>
        <dbReference type="ARBA" id="ARBA00006235"/>
    </source>
</evidence>
<dbReference type="PRINTS" id="PR00300">
    <property type="entry name" value="CLPPROTEASEA"/>
</dbReference>
<dbReference type="PANTHER" id="PTHR10760:SF2">
    <property type="entry name" value="LD13476P-RELATED"/>
    <property type="match status" value="1"/>
</dbReference>
<dbReference type="PANTHER" id="PTHR10760">
    <property type="entry name" value="TORSIN"/>
    <property type="match status" value="1"/>
</dbReference>
<gene>
    <name evidence="2" type="ORF">PXEA_LOCUS9474</name>
</gene>
<proteinExistence type="inferred from homology"/>